<dbReference type="EMBL" id="DROD01000614">
    <property type="protein sequence ID" value="HHJ53451.1"/>
    <property type="molecule type" value="Genomic_DNA"/>
</dbReference>
<name>A0A7V5PQV2_CALAY</name>
<reference evidence="4" key="1">
    <citation type="journal article" date="2020" name="mSystems">
        <title>Genome- and Community-Level Interaction Insights into Carbon Utilization and Element Cycling Functions of Hydrothermarchaeota in Hydrothermal Sediment.</title>
        <authorList>
            <person name="Zhou Z."/>
            <person name="Liu Y."/>
            <person name="Xu W."/>
            <person name="Pan J."/>
            <person name="Luo Z.H."/>
            <person name="Li M."/>
        </authorList>
    </citation>
    <scope>NUCLEOTIDE SEQUENCE [LARGE SCALE GENOMIC DNA]</scope>
    <source>
        <strain evidence="4">HyVt-527</strain>
    </source>
</reference>
<dbReference type="GO" id="GO:0044780">
    <property type="term" value="P:bacterial-type flagellum assembly"/>
    <property type="evidence" value="ECO:0007669"/>
    <property type="project" value="InterPro"/>
</dbReference>
<protein>
    <submittedName>
        <fullName evidence="4">Flagellar protein FlgN</fullName>
    </submittedName>
</protein>
<sequence length="177" mass="20073">MTRDHQGGTIGKEKREALFHLLMEELSAYNYLAETITAKQQAILHNNLEQVEHLTGVEQLIVNKTSQLIQNRSSMMKEMVRGLGQEGMPLTLSGIIERLQGGEKERWQKIVRRLTAAVEKIQTLNLQNMRLLDTSLKYVRGMIDMFAPADENMTNLYTSSGHNSGKKMVKNLLDCNA</sequence>
<dbReference type="Gene3D" id="1.20.58.300">
    <property type="entry name" value="FlgN-like"/>
    <property type="match status" value="1"/>
</dbReference>
<evidence type="ECO:0000256" key="2">
    <source>
        <dbReference type="ARBA" id="ARBA00007703"/>
    </source>
</evidence>
<evidence type="ECO:0000256" key="1">
    <source>
        <dbReference type="ARBA" id="ARBA00002397"/>
    </source>
</evidence>
<proteinExistence type="inferred from homology"/>
<keyword evidence="4" id="KW-0966">Cell projection</keyword>
<dbReference type="Pfam" id="PF05130">
    <property type="entry name" value="FlgN"/>
    <property type="match status" value="1"/>
</dbReference>
<comment type="caution">
    <text evidence="4">The sequence shown here is derived from an EMBL/GenBank/DDBJ whole genome shotgun (WGS) entry which is preliminary data.</text>
</comment>
<keyword evidence="3" id="KW-1005">Bacterial flagellum biogenesis</keyword>
<dbReference type="InterPro" id="IPR036679">
    <property type="entry name" value="FlgN-like_sf"/>
</dbReference>
<comment type="similarity">
    <text evidence="2">Belongs to the FlgN family.</text>
</comment>
<keyword evidence="4" id="KW-0282">Flagellum</keyword>
<comment type="function">
    <text evidence="1">Required for the efficient initiation of filament assembly.</text>
</comment>
<evidence type="ECO:0000313" key="4">
    <source>
        <dbReference type="EMBL" id="HHJ53451.1"/>
    </source>
</evidence>
<keyword evidence="4" id="KW-0969">Cilium</keyword>
<accession>A0A7V5PQV2</accession>
<dbReference type="InterPro" id="IPR007809">
    <property type="entry name" value="FlgN-like"/>
</dbReference>
<evidence type="ECO:0000256" key="3">
    <source>
        <dbReference type="ARBA" id="ARBA00022795"/>
    </source>
</evidence>
<organism evidence="4">
    <name type="scientific">Caldithrix abyssi</name>
    <dbReference type="NCBI Taxonomy" id="187145"/>
    <lineage>
        <taxon>Bacteria</taxon>
        <taxon>Pseudomonadati</taxon>
        <taxon>Calditrichota</taxon>
        <taxon>Calditrichia</taxon>
        <taxon>Calditrichales</taxon>
        <taxon>Calditrichaceae</taxon>
        <taxon>Caldithrix</taxon>
    </lineage>
</organism>
<dbReference type="Proteomes" id="UP000886124">
    <property type="component" value="Unassembled WGS sequence"/>
</dbReference>
<gene>
    <name evidence="4" type="ORF">ENJ89_09680</name>
</gene>
<dbReference type="SUPFAM" id="SSF140566">
    <property type="entry name" value="FlgN-like"/>
    <property type="match status" value="1"/>
</dbReference>
<dbReference type="AlphaFoldDB" id="A0A7V5PQV2"/>